<organism evidence="5 6">
    <name type="scientific">Pseudomonas matsuisoli</name>
    <dbReference type="NCBI Taxonomy" id="1515666"/>
    <lineage>
        <taxon>Bacteria</taxon>
        <taxon>Pseudomonadati</taxon>
        <taxon>Pseudomonadota</taxon>
        <taxon>Gammaproteobacteria</taxon>
        <taxon>Pseudomonadales</taxon>
        <taxon>Pseudomonadaceae</taxon>
        <taxon>Pseudomonas</taxon>
    </lineage>
</organism>
<proteinExistence type="inferred from homology"/>
<dbReference type="PRINTS" id="PR00811">
    <property type="entry name" value="BCTERIALGSPD"/>
</dbReference>
<dbReference type="AlphaFoldDB" id="A0A917UUD4"/>
<dbReference type="InterPro" id="IPR050810">
    <property type="entry name" value="Bact_Secretion_Sys_Channel"/>
</dbReference>
<dbReference type="InterPro" id="IPR032789">
    <property type="entry name" value="T2SS-T3SS_pil_N"/>
</dbReference>
<dbReference type="InterPro" id="IPR004846">
    <property type="entry name" value="T2SS/T3SS_dom"/>
</dbReference>
<comment type="caution">
    <text evidence="5">The sequence shown here is derived from an EMBL/GenBank/DDBJ whole genome shotgun (WGS) entry which is preliminary data.</text>
</comment>
<evidence type="ECO:0000313" key="6">
    <source>
        <dbReference type="Proteomes" id="UP000635983"/>
    </source>
</evidence>
<keyword evidence="2" id="KW-0732">Signal</keyword>
<feature type="domain" description="Type II/III secretion system secretin-like" evidence="3">
    <location>
        <begin position="238"/>
        <end position="398"/>
    </location>
</feature>
<accession>A0A917UUD4</accession>
<reference evidence="5" key="1">
    <citation type="journal article" date="2014" name="Int. J. Syst. Evol. Microbiol.">
        <title>Complete genome sequence of Corynebacterium casei LMG S-19264T (=DSM 44701T), isolated from a smear-ripened cheese.</title>
        <authorList>
            <consortium name="US DOE Joint Genome Institute (JGI-PGF)"/>
            <person name="Walter F."/>
            <person name="Albersmeier A."/>
            <person name="Kalinowski J."/>
            <person name="Ruckert C."/>
        </authorList>
    </citation>
    <scope>NUCLEOTIDE SEQUENCE</scope>
    <source>
        <strain evidence="5">JCM 30078</strain>
    </source>
</reference>
<dbReference type="EMBL" id="BMPO01000002">
    <property type="protein sequence ID" value="GGJ85748.1"/>
    <property type="molecule type" value="Genomic_DNA"/>
</dbReference>
<evidence type="ECO:0000313" key="5">
    <source>
        <dbReference type="EMBL" id="GGJ85748.1"/>
    </source>
</evidence>
<evidence type="ECO:0000256" key="2">
    <source>
        <dbReference type="SAM" id="SignalP"/>
    </source>
</evidence>
<feature type="chain" id="PRO_5037181915" evidence="2">
    <location>
        <begin position="28"/>
        <end position="438"/>
    </location>
</feature>
<gene>
    <name evidence="5" type="primary">rhcC2</name>
    <name evidence="5" type="ORF">GCM10009304_09780</name>
</gene>
<dbReference type="InterPro" id="IPR001775">
    <property type="entry name" value="GspD/PilQ"/>
</dbReference>
<evidence type="ECO:0000256" key="1">
    <source>
        <dbReference type="RuleBase" id="RU004003"/>
    </source>
</evidence>
<dbReference type="Pfam" id="PF13629">
    <property type="entry name" value="T2SS-T3SS_pil_N"/>
    <property type="match status" value="1"/>
</dbReference>
<feature type="signal peptide" evidence="2">
    <location>
        <begin position="1"/>
        <end position="27"/>
    </location>
</feature>
<sequence length="438" mass="46358">MSINNLYARVRALLWMSSLALLSGVCAAQEIQVDAADGGNIQIAQGEGKVLRFAAPVESLLVADPAIADVRVVSQGVAYVYGKASGSTNLIALGDGQQRRGTMRLEVGPSLQGVNAAGVSSSIAGRSPLVLGNVENVEQATRLDASLSSQATPEIPATNLATYEGTPQVNIRVRFAEVSRQKLLSYGVNWSALVNSGNFSFGFLTGGPLSQAAQAGATNLISGGFSSGSANVDVLLDALQSNGILEILAEPNITAMTGQTASFLAGGEIPVPVPVNRDLVGIEYKPYGVSLMFTPTLLPGRRIALQVRPEVSTLSSNSTVEIVGVTVPTFQVRRADTSVEVGSGQTFAIAGLFQRNNSQDMDKLPLLGDMPVLGNLFRSKRFQQNETELVILITPYLVQPTSERNLATPLDDAEDNPAWHMAQNGRRLNQSEFGFNVD</sequence>
<dbReference type="GO" id="GO:0015627">
    <property type="term" value="C:type II protein secretion system complex"/>
    <property type="evidence" value="ECO:0007669"/>
    <property type="project" value="TreeGrafter"/>
</dbReference>
<comment type="similarity">
    <text evidence="1">Belongs to the bacterial secretin family.</text>
</comment>
<keyword evidence="6" id="KW-1185">Reference proteome</keyword>
<dbReference type="PANTHER" id="PTHR30332">
    <property type="entry name" value="PROBABLE GENERAL SECRETION PATHWAY PROTEIN D"/>
    <property type="match status" value="1"/>
</dbReference>
<reference evidence="5" key="2">
    <citation type="submission" date="2020-09" db="EMBL/GenBank/DDBJ databases">
        <authorList>
            <person name="Sun Q."/>
            <person name="Ohkuma M."/>
        </authorList>
    </citation>
    <scope>NUCLEOTIDE SEQUENCE</scope>
    <source>
        <strain evidence="5">JCM 30078</strain>
    </source>
</reference>
<dbReference type="GO" id="GO:0009306">
    <property type="term" value="P:protein secretion"/>
    <property type="evidence" value="ECO:0007669"/>
    <property type="project" value="InterPro"/>
</dbReference>
<name>A0A917UUD4_9PSED</name>
<dbReference type="Pfam" id="PF00263">
    <property type="entry name" value="Secretin"/>
    <property type="match status" value="1"/>
</dbReference>
<dbReference type="Proteomes" id="UP000635983">
    <property type="component" value="Unassembled WGS sequence"/>
</dbReference>
<evidence type="ECO:0000259" key="4">
    <source>
        <dbReference type="Pfam" id="PF13629"/>
    </source>
</evidence>
<evidence type="ECO:0000259" key="3">
    <source>
        <dbReference type="Pfam" id="PF00263"/>
    </source>
</evidence>
<protein>
    <submittedName>
        <fullName evidence="5">Type II and III secretion system protein RhcC2</fullName>
    </submittedName>
</protein>
<dbReference type="PANTHER" id="PTHR30332:SF17">
    <property type="entry name" value="TYPE IV PILIATION SYSTEM PROTEIN DR_0774-RELATED"/>
    <property type="match status" value="1"/>
</dbReference>
<feature type="domain" description="Pilus formation protein N-terminal" evidence="4">
    <location>
        <begin position="41"/>
        <end position="107"/>
    </location>
</feature>